<evidence type="ECO:0000313" key="1">
    <source>
        <dbReference type="EMBL" id="OHA50622.1"/>
    </source>
</evidence>
<gene>
    <name evidence="1" type="ORF">A3A97_04185</name>
</gene>
<reference evidence="1 2" key="1">
    <citation type="journal article" date="2016" name="Nat. Commun.">
        <title>Thousands of microbial genomes shed light on interconnected biogeochemical processes in an aquifer system.</title>
        <authorList>
            <person name="Anantharaman K."/>
            <person name="Brown C.T."/>
            <person name="Hug L.A."/>
            <person name="Sharon I."/>
            <person name="Castelle C.J."/>
            <person name="Probst A.J."/>
            <person name="Thomas B.C."/>
            <person name="Singh A."/>
            <person name="Wilkins M.J."/>
            <person name="Karaoz U."/>
            <person name="Brodie E.L."/>
            <person name="Williams K.H."/>
            <person name="Hubbard S.S."/>
            <person name="Banfield J.F."/>
        </authorList>
    </citation>
    <scope>NUCLEOTIDE SEQUENCE [LARGE SCALE GENOMIC DNA]</scope>
</reference>
<accession>A0A1G2PSQ5</accession>
<dbReference type="InterPro" id="IPR033469">
    <property type="entry name" value="CYTH-like_dom_sf"/>
</dbReference>
<dbReference type="Gene3D" id="2.40.320.10">
    <property type="entry name" value="Hypothetical Protein Pfu-838710-001"/>
    <property type="match status" value="1"/>
</dbReference>
<evidence type="ECO:0000313" key="2">
    <source>
        <dbReference type="Proteomes" id="UP000176951"/>
    </source>
</evidence>
<dbReference type="InterPro" id="IPR008173">
    <property type="entry name" value="Adenylyl_cyclase_CyaB"/>
</dbReference>
<dbReference type="Proteomes" id="UP000176951">
    <property type="component" value="Unassembled WGS sequence"/>
</dbReference>
<name>A0A1G2PSQ5_9BACT</name>
<proteinExistence type="predicted"/>
<dbReference type="EMBL" id="MHSW01000032">
    <property type="protein sequence ID" value="OHA50622.1"/>
    <property type="molecule type" value="Genomic_DNA"/>
</dbReference>
<organism evidence="1 2">
    <name type="scientific">Candidatus Terrybacteria bacterium RIFCSPLOWO2_01_FULL_40_23</name>
    <dbReference type="NCBI Taxonomy" id="1802366"/>
    <lineage>
        <taxon>Bacteria</taxon>
        <taxon>Candidatus Terryibacteriota</taxon>
    </lineage>
</organism>
<comment type="caution">
    <text evidence="1">The sequence shown here is derived from an EMBL/GenBank/DDBJ whole genome shotgun (WGS) entry which is preliminary data.</text>
</comment>
<dbReference type="AlphaFoldDB" id="A0A1G2PSQ5"/>
<sequence>MEHTEVELKWPIPDPEKFFAALRAASAKVHINRYATEHELNIWYERGKNAEDARRLRISRPYPYRRGCDYHYCVTKKGSNKSVRFKASLEENFYGLYFSSPQKALQFFLFVGYTDHFRYERTRTDFHFNGIVLSYDSLPQIGNYVEIEGDPGDILEAASLLGLDEKDSTNLSYKVLFKKWKADNPSSDAKGLLWEDERHFFSVI</sequence>
<dbReference type="CDD" id="cd07890">
    <property type="entry name" value="CYTH-like_AC_IV-like"/>
    <property type="match status" value="1"/>
</dbReference>
<dbReference type="SUPFAM" id="SSF55154">
    <property type="entry name" value="CYTH-like phosphatases"/>
    <property type="match status" value="1"/>
</dbReference>
<protein>
    <submittedName>
        <fullName evidence="1">Uncharacterized protein</fullName>
    </submittedName>
</protein>